<dbReference type="Pfam" id="PF13041">
    <property type="entry name" value="PPR_2"/>
    <property type="match status" value="3"/>
</dbReference>
<dbReference type="AlphaFoldDB" id="W9SGD5"/>
<dbReference type="Pfam" id="PF12854">
    <property type="entry name" value="PPR_1"/>
    <property type="match status" value="1"/>
</dbReference>
<evidence type="ECO:0008006" key="6">
    <source>
        <dbReference type="Google" id="ProtNLM"/>
    </source>
</evidence>
<dbReference type="NCBIfam" id="TIGR00756">
    <property type="entry name" value="PPR"/>
    <property type="match status" value="9"/>
</dbReference>
<feature type="repeat" description="PPR" evidence="3">
    <location>
        <begin position="296"/>
        <end position="330"/>
    </location>
</feature>
<feature type="repeat" description="PPR" evidence="3">
    <location>
        <begin position="331"/>
        <end position="365"/>
    </location>
</feature>
<comment type="similarity">
    <text evidence="1">Belongs to the PPR family. P subfamily.</text>
</comment>
<dbReference type="InterPro" id="IPR011990">
    <property type="entry name" value="TPR-like_helical_dom_sf"/>
</dbReference>
<gene>
    <name evidence="4" type="ORF">L484_003966</name>
</gene>
<evidence type="ECO:0000313" key="4">
    <source>
        <dbReference type="EMBL" id="EXC05160.1"/>
    </source>
</evidence>
<dbReference type="EMBL" id="KE345521">
    <property type="protein sequence ID" value="EXC05160.1"/>
    <property type="molecule type" value="Genomic_DNA"/>
</dbReference>
<dbReference type="PROSITE" id="PS51375">
    <property type="entry name" value="PPR"/>
    <property type="match status" value="9"/>
</dbReference>
<dbReference type="KEGG" id="mnt:21387479"/>
<dbReference type="Proteomes" id="UP000030645">
    <property type="component" value="Unassembled WGS sequence"/>
</dbReference>
<dbReference type="InterPro" id="IPR002885">
    <property type="entry name" value="PPR_rpt"/>
</dbReference>
<evidence type="ECO:0000256" key="1">
    <source>
        <dbReference type="ARBA" id="ARBA00007626"/>
    </source>
</evidence>
<protein>
    <recommendedName>
        <fullName evidence="6">Pentatricopeptide repeat-containing protein</fullName>
    </recommendedName>
</protein>
<feature type="repeat" description="PPR" evidence="3">
    <location>
        <begin position="50"/>
        <end position="84"/>
    </location>
</feature>
<feature type="repeat" description="PPR" evidence="3">
    <location>
        <begin position="261"/>
        <end position="295"/>
    </location>
</feature>
<dbReference type="FunFam" id="1.25.40.10:FF:000558">
    <property type="entry name" value="Pentatricopeptide repeat-containing protein At5g39710"/>
    <property type="match status" value="1"/>
</dbReference>
<reference evidence="5" key="1">
    <citation type="submission" date="2013-01" db="EMBL/GenBank/DDBJ databases">
        <title>Draft Genome Sequence of a Mulberry Tree, Morus notabilis C.K. Schneid.</title>
        <authorList>
            <person name="He N."/>
            <person name="Zhao S."/>
        </authorList>
    </citation>
    <scope>NUCLEOTIDE SEQUENCE</scope>
</reference>
<name>W9SGD5_9ROSA</name>
<dbReference type="Gene3D" id="1.25.40.10">
    <property type="entry name" value="Tetratricopeptide repeat domain"/>
    <property type="match status" value="4"/>
</dbReference>
<dbReference type="OrthoDB" id="185373at2759"/>
<sequence>MGSRTNLFKWSKNVTTAQVEKLIRAEKDVGKAILIFDSATAEYANGFRHDHSTFSLMISKLVSANQFRSAEALLGRMKEEKCKIIEDIFLSLCRGYGRVHRPLDAIRVFQKMEDLQCKPTSKSYITILSILVEENQLKEAFRFYRYMKEMGIPLILTSLNILLKALCKMSETVDAALDMFREMPSRSFTPDSYTYGTLINGLCRFGKVGDAKELFKEMETRGCSPTVVTYTSLIHGLCQSNNLDEAVELFEEMTSKGISPNVFTYSSLMDGFCKGGRSSHAMDLFHMMISKGHSPNMVTYSTLIHGLCKEGKLRESMEILDRMKLQGLKPDAGLYRKIITGFCDVGKFQEAANFIDEMVLEGIKPNRLTWSLHVGVHNTVVQGLCTNGGLDRAFQVYLSARARGITIEHETFKSLVKCYCKKGDLHKAARIVDDMVLDGCVPDEETWGFVVNGFWNRRKVKEAAKLLQAELMSELVSEP</sequence>
<dbReference type="Pfam" id="PF01535">
    <property type="entry name" value="PPR"/>
    <property type="match status" value="4"/>
</dbReference>
<feature type="repeat" description="PPR" evidence="3">
    <location>
        <begin position="155"/>
        <end position="190"/>
    </location>
</feature>
<feature type="repeat" description="PPR" evidence="3">
    <location>
        <begin position="226"/>
        <end position="260"/>
    </location>
</feature>
<feature type="repeat" description="PPR" evidence="3">
    <location>
        <begin position="120"/>
        <end position="154"/>
    </location>
</feature>
<dbReference type="SUPFAM" id="SSF81901">
    <property type="entry name" value="HCP-like"/>
    <property type="match status" value="1"/>
</dbReference>
<dbReference type="eggNOG" id="KOG4197">
    <property type="taxonomic scope" value="Eukaryota"/>
</dbReference>
<dbReference type="Pfam" id="PF13812">
    <property type="entry name" value="PPR_3"/>
    <property type="match status" value="1"/>
</dbReference>
<evidence type="ECO:0000256" key="2">
    <source>
        <dbReference type="ARBA" id="ARBA00022737"/>
    </source>
</evidence>
<organism evidence="4 5">
    <name type="scientific">Morus notabilis</name>
    <dbReference type="NCBI Taxonomy" id="981085"/>
    <lineage>
        <taxon>Eukaryota</taxon>
        <taxon>Viridiplantae</taxon>
        <taxon>Streptophyta</taxon>
        <taxon>Embryophyta</taxon>
        <taxon>Tracheophyta</taxon>
        <taxon>Spermatophyta</taxon>
        <taxon>Magnoliopsida</taxon>
        <taxon>eudicotyledons</taxon>
        <taxon>Gunneridae</taxon>
        <taxon>Pentapetalae</taxon>
        <taxon>rosids</taxon>
        <taxon>fabids</taxon>
        <taxon>Rosales</taxon>
        <taxon>Moraceae</taxon>
        <taxon>Moreae</taxon>
        <taxon>Morus</taxon>
    </lineage>
</organism>
<evidence type="ECO:0000256" key="3">
    <source>
        <dbReference type="PROSITE-ProRule" id="PRU00708"/>
    </source>
</evidence>
<feature type="repeat" description="PPR" evidence="3">
    <location>
        <begin position="408"/>
        <end position="442"/>
    </location>
</feature>
<keyword evidence="5" id="KW-1185">Reference proteome</keyword>
<dbReference type="PANTHER" id="PTHR47938:SF35">
    <property type="entry name" value="PENTATRICOPEPTIDE REPEAT-CONTAINING PROTEIN 4, MITOCHONDRIAL-RELATED"/>
    <property type="match status" value="1"/>
</dbReference>
<dbReference type="PANTHER" id="PTHR47938">
    <property type="entry name" value="RESPIRATORY COMPLEX I CHAPERONE (CIA84), PUTATIVE (AFU_ORTHOLOGUE AFUA_2G06020)-RELATED"/>
    <property type="match status" value="1"/>
</dbReference>
<accession>W9SGD5</accession>
<dbReference type="GO" id="GO:0003729">
    <property type="term" value="F:mRNA binding"/>
    <property type="evidence" value="ECO:0007669"/>
    <property type="project" value="TreeGrafter"/>
</dbReference>
<evidence type="ECO:0000313" key="5">
    <source>
        <dbReference type="Proteomes" id="UP000030645"/>
    </source>
</evidence>
<keyword evidence="2" id="KW-0677">Repeat</keyword>
<feature type="repeat" description="PPR" evidence="3">
    <location>
        <begin position="191"/>
        <end position="225"/>
    </location>
</feature>
<proteinExistence type="inferred from homology"/>